<reference evidence="8 9" key="1">
    <citation type="journal article" date="2021" name="Elife">
        <title>Chloroplast acquisition without the gene transfer in kleptoplastic sea slugs, Plakobranchus ocellatus.</title>
        <authorList>
            <person name="Maeda T."/>
            <person name="Takahashi S."/>
            <person name="Yoshida T."/>
            <person name="Shimamura S."/>
            <person name="Takaki Y."/>
            <person name="Nagai Y."/>
            <person name="Toyoda A."/>
            <person name="Suzuki Y."/>
            <person name="Arimoto A."/>
            <person name="Ishii H."/>
            <person name="Satoh N."/>
            <person name="Nishiyama T."/>
            <person name="Hasebe M."/>
            <person name="Maruyama T."/>
            <person name="Minagawa J."/>
            <person name="Obokata J."/>
            <person name="Shigenobu S."/>
        </authorList>
    </citation>
    <scope>NUCLEOTIDE SEQUENCE [LARGE SCALE GENOMIC DNA]</scope>
</reference>
<dbReference type="Proteomes" id="UP000735302">
    <property type="component" value="Unassembled WGS sequence"/>
</dbReference>
<dbReference type="InterPro" id="IPR050186">
    <property type="entry name" value="TPT_transporter"/>
</dbReference>
<feature type="transmembrane region" description="Helical" evidence="5">
    <location>
        <begin position="88"/>
        <end position="108"/>
    </location>
</feature>
<evidence type="ECO:0000256" key="3">
    <source>
        <dbReference type="ARBA" id="ARBA00022989"/>
    </source>
</evidence>
<name>A0AAV4DPI0_9GAST</name>
<evidence type="ECO:0000256" key="4">
    <source>
        <dbReference type="ARBA" id="ARBA00023136"/>
    </source>
</evidence>
<dbReference type="EMBL" id="BLXT01008140">
    <property type="protein sequence ID" value="GFO46026.1"/>
    <property type="molecule type" value="Genomic_DNA"/>
</dbReference>
<dbReference type="InterPro" id="IPR004853">
    <property type="entry name" value="Sugar_P_trans_dom"/>
</dbReference>
<dbReference type="PANTHER" id="PTHR11132">
    <property type="entry name" value="SOLUTE CARRIER FAMILY 35"/>
    <property type="match status" value="1"/>
</dbReference>
<evidence type="ECO:0000256" key="5">
    <source>
        <dbReference type="SAM" id="Phobius"/>
    </source>
</evidence>
<dbReference type="InterPro" id="IPR007345">
    <property type="entry name" value="Polysacch_pyruvyl_Trfase"/>
</dbReference>
<evidence type="ECO:0000313" key="9">
    <source>
        <dbReference type="Proteomes" id="UP000735302"/>
    </source>
</evidence>
<accession>A0AAV4DPI0</accession>
<keyword evidence="4 5" id="KW-0472">Membrane</keyword>
<keyword evidence="2 5" id="KW-0812">Transmembrane</keyword>
<protein>
    <submittedName>
        <fullName evidence="8">Pyruvyl transferase 1</fullName>
    </submittedName>
</protein>
<keyword evidence="8" id="KW-0808">Transferase</keyword>
<comment type="subcellular location">
    <subcellularLocation>
        <location evidence="1">Membrane</location>
        <topology evidence="1">Multi-pass membrane protein</topology>
    </subcellularLocation>
</comment>
<organism evidence="8 9">
    <name type="scientific">Plakobranchus ocellatus</name>
    <dbReference type="NCBI Taxonomy" id="259542"/>
    <lineage>
        <taxon>Eukaryota</taxon>
        <taxon>Metazoa</taxon>
        <taxon>Spiralia</taxon>
        <taxon>Lophotrochozoa</taxon>
        <taxon>Mollusca</taxon>
        <taxon>Gastropoda</taxon>
        <taxon>Heterobranchia</taxon>
        <taxon>Euthyneura</taxon>
        <taxon>Panpulmonata</taxon>
        <taxon>Sacoglossa</taxon>
        <taxon>Placobranchoidea</taxon>
        <taxon>Plakobranchidae</taxon>
        <taxon>Plakobranchus</taxon>
    </lineage>
</organism>
<feature type="transmembrane region" description="Helical" evidence="5">
    <location>
        <begin position="218"/>
        <end position="236"/>
    </location>
</feature>
<keyword evidence="9" id="KW-1185">Reference proteome</keyword>
<evidence type="ECO:0000313" key="8">
    <source>
        <dbReference type="EMBL" id="GFO46026.1"/>
    </source>
</evidence>
<feature type="domain" description="Sugar phosphate transporter" evidence="6">
    <location>
        <begin position="1"/>
        <end position="187"/>
    </location>
</feature>
<dbReference type="GO" id="GO:0016740">
    <property type="term" value="F:transferase activity"/>
    <property type="evidence" value="ECO:0007669"/>
    <property type="project" value="UniProtKB-KW"/>
</dbReference>
<dbReference type="Pfam" id="PF04230">
    <property type="entry name" value="PS_pyruv_trans"/>
    <property type="match status" value="2"/>
</dbReference>
<proteinExistence type="predicted"/>
<dbReference type="AlphaFoldDB" id="A0AAV4DPI0"/>
<dbReference type="GO" id="GO:0016020">
    <property type="term" value="C:membrane"/>
    <property type="evidence" value="ECO:0007669"/>
    <property type="project" value="UniProtKB-SubCell"/>
</dbReference>
<evidence type="ECO:0000259" key="6">
    <source>
        <dbReference type="Pfam" id="PF03151"/>
    </source>
</evidence>
<sequence length="681" mass="76625">MEPITSAVVQFLILGTPLSITSVLSLPVIVGGAIMFSGNPVSQNDLSLGIAAAFTSNIILALRNVALKMNSAHQAGIEISMQSVSRPTMAISGIWAFGCMVAWTQGYIPDDVVYNMATCLLSGIFHVIYSYVSTAIVLSHLSVVSHAVTNILKRVLVVLLLYLTGSRIASPTNFLGLGICTTGLLVYAWSKRVPKDLPDNKNTVTEKPALAFKSRTKVKFLLISTILFSALALGIFQKTTLPQNAYYKVKPIFKPPVSHFAPKRNLGEFGDLRFERTFTHLAHEQPKTEDLLPDVDGYLAKDANSIEEFLHEDLNTNPNRSSFLSRKLRTHVEIIKESQRLHFTIMGEALKSYKYAMLLDIASFENKGDPCISIGEIYFLARINLKVVYYCGTQTCSQPNLKKAADKARTFSPKELVILIHGGGNIAGYAFSDLQRFFIFEIFKGFKIFVFPQSIWIRYNNFEHPHVKRCMAKYCCNENVTFVMRDHLSYKIAQNIFNGTTKFILAPDMAFQIGPVARFLSPVFDIMWIRRKDAETPGYKMIPSTPPGVRLHVSDWWQWYTPRAPSSLEKAHYICTNGFFYLQRGRVVITDRLHGHILATLLNIPHVVIDNSAHKLSAYHLSWTASLENTVLTNDPRKAVDLAVELLKRYNSTLPPRVPFLHIDEHHVKDKTFESPNLMFP</sequence>
<gene>
    <name evidence="8" type="ORF">PoB_007253100</name>
</gene>
<evidence type="ECO:0000259" key="7">
    <source>
        <dbReference type="Pfam" id="PF04230"/>
    </source>
</evidence>
<feature type="transmembrane region" description="Helical" evidence="5">
    <location>
        <begin position="48"/>
        <end position="67"/>
    </location>
</feature>
<evidence type="ECO:0000256" key="1">
    <source>
        <dbReference type="ARBA" id="ARBA00004141"/>
    </source>
</evidence>
<feature type="transmembrane region" description="Helical" evidence="5">
    <location>
        <begin position="114"/>
        <end position="139"/>
    </location>
</feature>
<keyword evidence="3 5" id="KW-1133">Transmembrane helix</keyword>
<feature type="domain" description="Polysaccharide pyruvyl transferase" evidence="7">
    <location>
        <begin position="366"/>
        <end position="519"/>
    </location>
</feature>
<comment type="caution">
    <text evidence="8">The sequence shown here is derived from an EMBL/GenBank/DDBJ whole genome shotgun (WGS) entry which is preliminary data.</text>
</comment>
<dbReference type="Pfam" id="PF03151">
    <property type="entry name" value="TPT"/>
    <property type="match status" value="1"/>
</dbReference>
<evidence type="ECO:0000256" key="2">
    <source>
        <dbReference type="ARBA" id="ARBA00022692"/>
    </source>
</evidence>
<feature type="domain" description="Polysaccharide pyruvyl transferase" evidence="7">
    <location>
        <begin position="582"/>
        <end position="612"/>
    </location>
</feature>
<feature type="transmembrane region" description="Helical" evidence="5">
    <location>
        <begin position="12"/>
        <end position="36"/>
    </location>
</feature>